<dbReference type="EMBL" id="CP008706">
    <property type="protein sequence ID" value="AKA31024.1"/>
    <property type="molecule type" value="Genomic_DNA"/>
</dbReference>
<dbReference type="EMBL" id="CP008706">
    <property type="protein sequence ID" value="AKA30521.1"/>
    <property type="molecule type" value="Genomic_DNA"/>
</dbReference>
<accession>A0A0D5YHD0</accession>
<reference evidence="3 4" key="1">
    <citation type="journal article" date="2015" name="J. Bacteriol.">
        <title>Resources for Genetic and Genomic Analysis of Emerging Pathogen Acinetobacter baumannii.</title>
        <authorList>
            <person name="Gallagher L.A."/>
            <person name="Ramage E."/>
            <person name="Weiss E.J."/>
            <person name="Radey M."/>
            <person name="Hayden H.S."/>
            <person name="Held K.G."/>
            <person name="Huse H.K."/>
            <person name="Zurawski D.V."/>
            <person name="Brittnacher M.J."/>
            <person name="Manoil C."/>
        </authorList>
    </citation>
    <scope>NUCLEOTIDE SEQUENCE [LARGE SCALE GENOMIC DNA]</scope>
    <source>
        <strain evidence="3 4">AB5075-UW</strain>
    </source>
</reference>
<name>A0A0D5YHD0_ACIBA</name>
<dbReference type="AlphaFoldDB" id="A0A0D5YHD0"/>
<dbReference type="RefSeq" id="WP_002039046.1">
    <property type="nucleotide sequence ID" value="NZ_AP024415.1"/>
</dbReference>
<gene>
    <name evidence="1" type="ORF">ABUW_0758</name>
    <name evidence="2" type="ORF">ABUW_1276</name>
    <name evidence="3" type="ORF">ABUW_1412</name>
</gene>
<reference evidence="4" key="2">
    <citation type="submission" date="2015-03" db="EMBL/GenBank/DDBJ databases">
        <authorList>
            <person name="Gallagher L.A."/>
            <person name="Hayden H.S."/>
            <person name="Weiss E.J."/>
            <person name="Hager K.R."/>
            <person name="Ramage E."/>
            <person name="Radey M.R."/>
            <person name="Bydalek R."/>
            <person name="Manoil C."/>
            <person name="Miller S.I."/>
            <person name="Brittnacher M.J."/>
        </authorList>
    </citation>
    <scope>NUCLEOTIDE SEQUENCE [LARGE SCALE GENOMIC DNA]</scope>
    <source>
        <strain evidence="4">AB5075-UW</strain>
    </source>
</reference>
<dbReference type="PATRIC" id="fig|470.1314.peg.3481"/>
<protein>
    <submittedName>
        <fullName evidence="3">Uncharacterized protein</fullName>
    </submittedName>
</protein>
<organism evidence="3 4">
    <name type="scientific">Acinetobacter baumannii</name>
    <dbReference type="NCBI Taxonomy" id="470"/>
    <lineage>
        <taxon>Bacteria</taxon>
        <taxon>Pseudomonadati</taxon>
        <taxon>Pseudomonadota</taxon>
        <taxon>Gammaproteobacteria</taxon>
        <taxon>Moraxellales</taxon>
        <taxon>Moraxellaceae</taxon>
        <taxon>Acinetobacter</taxon>
        <taxon>Acinetobacter calcoaceticus/baumannii complex</taxon>
    </lineage>
</organism>
<evidence type="ECO:0000313" key="2">
    <source>
        <dbReference type="EMBL" id="AKA31024.1"/>
    </source>
</evidence>
<evidence type="ECO:0000313" key="3">
    <source>
        <dbReference type="EMBL" id="AKA31156.1"/>
    </source>
</evidence>
<evidence type="ECO:0000313" key="1">
    <source>
        <dbReference type="EMBL" id="AKA30521.1"/>
    </source>
</evidence>
<dbReference type="EMBL" id="CP008706">
    <property type="protein sequence ID" value="AKA31156.1"/>
    <property type="molecule type" value="Genomic_DNA"/>
</dbReference>
<proteinExistence type="predicted"/>
<evidence type="ECO:0000313" key="4">
    <source>
        <dbReference type="Proteomes" id="UP000032746"/>
    </source>
</evidence>
<dbReference type="Proteomes" id="UP000032746">
    <property type="component" value="Chromosome"/>
</dbReference>
<sequence>MSSRKIRSELKKKGIPAEVHWEYMSDCYGGGGAYFIDIDADTENKLLDADPDCEPQLDVGYAESLEEALEFIDQLPSLKGASHA</sequence>